<dbReference type="InterPro" id="IPR005235">
    <property type="entry name" value="YmdB-like"/>
</dbReference>
<dbReference type="EMBL" id="UOEE01000118">
    <property type="protein sequence ID" value="VAV91003.1"/>
    <property type="molecule type" value="Genomic_DNA"/>
</dbReference>
<dbReference type="PANTHER" id="PTHR36303">
    <property type="entry name" value="2',3'-CYCLIC-NUCLEOTIDE 2'-PHOSPHODIESTERASE"/>
    <property type="match status" value="1"/>
</dbReference>
<sequence length="275" mass="28936">MRSLLLGDVVGRCGRRAVAEYLPQLIQHLQPDFVLANGENAAGGFGITAKTANGLFASGVDVITLGNHAFDQAEALSLVAREPNILRPANYPIGAGVPGAGTVLYPCKDGRLVLVITVMGRIYMDALDDPFGAVERELAACQLREQADMIVVEIHAEASSEKMAMGHFCDGRASVVFGTHTHVPTADARVLTGGTAYITDLGMCGDYDSVIGMDKEEPVRRFASRIRGARFSPADGEATLSGLFVETDNATGLAITCEPVRMGGCLPSALPKAAS</sequence>
<dbReference type="PIRSF" id="PIRSF004789">
    <property type="entry name" value="DR1281"/>
    <property type="match status" value="1"/>
</dbReference>
<gene>
    <name evidence="1" type="ORF">MNBD_ALPHA06-2065</name>
</gene>
<reference evidence="1" key="1">
    <citation type="submission" date="2018-06" db="EMBL/GenBank/DDBJ databases">
        <authorList>
            <person name="Zhirakovskaya E."/>
        </authorList>
    </citation>
    <scope>NUCLEOTIDE SEQUENCE</scope>
</reference>
<protein>
    <submittedName>
        <fullName evidence="1">Uncharacterized protein YmdB</fullName>
    </submittedName>
</protein>
<evidence type="ECO:0000313" key="1">
    <source>
        <dbReference type="EMBL" id="VAV91003.1"/>
    </source>
</evidence>
<accession>A0A3B0S3I8</accession>
<dbReference type="PANTHER" id="PTHR36303:SF1">
    <property type="entry name" value="2',3'-CYCLIC-NUCLEOTIDE 2'-PHOSPHODIESTERASE"/>
    <property type="match status" value="1"/>
</dbReference>
<dbReference type="SUPFAM" id="SSF56300">
    <property type="entry name" value="Metallo-dependent phosphatases"/>
    <property type="match status" value="1"/>
</dbReference>
<name>A0A3B0S3I8_9ZZZZ</name>
<dbReference type="NCBIfam" id="TIGR00282">
    <property type="entry name" value="TIGR00282 family metallophosphoesterase"/>
    <property type="match status" value="1"/>
</dbReference>
<dbReference type="GO" id="GO:0004113">
    <property type="term" value="F:2',3'-cyclic-nucleotide 3'-phosphodiesterase activity"/>
    <property type="evidence" value="ECO:0007669"/>
    <property type="project" value="TreeGrafter"/>
</dbReference>
<dbReference type="Gene3D" id="3.60.21.10">
    <property type="match status" value="1"/>
</dbReference>
<proteinExistence type="predicted"/>
<dbReference type="Pfam" id="PF13277">
    <property type="entry name" value="YmdB"/>
    <property type="match status" value="1"/>
</dbReference>
<organism evidence="1">
    <name type="scientific">hydrothermal vent metagenome</name>
    <dbReference type="NCBI Taxonomy" id="652676"/>
    <lineage>
        <taxon>unclassified sequences</taxon>
        <taxon>metagenomes</taxon>
        <taxon>ecological metagenomes</taxon>
    </lineage>
</organism>
<dbReference type="AlphaFoldDB" id="A0A3B0S3I8"/>
<dbReference type="InterPro" id="IPR029052">
    <property type="entry name" value="Metallo-depent_PP-like"/>
</dbReference>